<proteinExistence type="predicted"/>
<protein>
    <submittedName>
        <fullName evidence="1">Uncharacterized protein</fullName>
    </submittedName>
</protein>
<organism evidence="1 2">
    <name type="scientific">Duganella fentianensis</name>
    <dbReference type="NCBI Taxonomy" id="2692177"/>
    <lineage>
        <taxon>Bacteria</taxon>
        <taxon>Pseudomonadati</taxon>
        <taxon>Pseudomonadota</taxon>
        <taxon>Betaproteobacteria</taxon>
        <taxon>Burkholderiales</taxon>
        <taxon>Oxalobacteraceae</taxon>
        <taxon>Telluria group</taxon>
        <taxon>Duganella</taxon>
    </lineage>
</organism>
<dbReference type="EMBL" id="WWCL01000001">
    <property type="protein sequence ID" value="MYN43792.1"/>
    <property type="molecule type" value="Genomic_DNA"/>
</dbReference>
<accession>A0A845HSH9</accession>
<reference evidence="1" key="1">
    <citation type="submission" date="2019-12" db="EMBL/GenBank/DDBJ databases">
        <title>Novel species isolated from a subtropical stream in China.</title>
        <authorList>
            <person name="Lu H."/>
        </authorList>
    </citation>
    <scope>NUCLEOTIDE SEQUENCE [LARGE SCALE GENOMIC DNA]</scope>
    <source>
        <strain evidence="1">FT93W</strain>
    </source>
</reference>
<dbReference type="AlphaFoldDB" id="A0A845HSH9"/>
<name>A0A845HSH9_9BURK</name>
<dbReference type="Proteomes" id="UP000444316">
    <property type="component" value="Unassembled WGS sequence"/>
</dbReference>
<sequence>MHAFFHTRPAQRPSIWRKPAPAALRLMHMTVDTAALSTLRQTVIQVCGDALQFMRIEACEHGARMKVWLCVTETLVRHIMETVMQRLPAAEFGRCTVLPAHAASGESV</sequence>
<evidence type="ECO:0000313" key="1">
    <source>
        <dbReference type="EMBL" id="MYN43792.1"/>
    </source>
</evidence>
<dbReference type="RefSeq" id="WP_161033605.1">
    <property type="nucleotide sequence ID" value="NZ_WWCL01000001.1"/>
</dbReference>
<comment type="caution">
    <text evidence="1">The sequence shown here is derived from an EMBL/GenBank/DDBJ whole genome shotgun (WGS) entry which is preliminary data.</text>
</comment>
<keyword evidence="2" id="KW-1185">Reference proteome</keyword>
<gene>
    <name evidence="1" type="ORF">GTP23_01755</name>
</gene>
<evidence type="ECO:0000313" key="2">
    <source>
        <dbReference type="Proteomes" id="UP000444316"/>
    </source>
</evidence>